<dbReference type="OrthoDB" id="9758917at2"/>
<reference evidence="1 2" key="2">
    <citation type="submission" date="2018-03" db="EMBL/GenBank/DDBJ databases">
        <authorList>
            <person name="Keele B.F."/>
        </authorList>
    </citation>
    <scope>NUCLEOTIDE SEQUENCE [LARGE SCALE GENOMIC DNA]</scope>
    <source>
        <strain evidence="1 2">D13</strain>
    </source>
</reference>
<dbReference type="GO" id="GO:0004252">
    <property type="term" value="F:serine-type endopeptidase activity"/>
    <property type="evidence" value="ECO:0007669"/>
    <property type="project" value="InterPro"/>
</dbReference>
<evidence type="ECO:0000313" key="2">
    <source>
        <dbReference type="Proteomes" id="UP000241074"/>
    </source>
</evidence>
<dbReference type="Gene3D" id="2.40.10.120">
    <property type="match status" value="1"/>
</dbReference>
<proteinExistence type="predicted"/>
<dbReference type="PRINTS" id="PR00834">
    <property type="entry name" value="PROTEASES2C"/>
</dbReference>
<dbReference type="PANTHER" id="PTHR22939">
    <property type="entry name" value="SERINE PROTEASE FAMILY S1C HTRA-RELATED"/>
    <property type="match status" value="1"/>
</dbReference>
<reference evidence="1 2" key="1">
    <citation type="submission" date="2018-03" db="EMBL/GenBank/DDBJ databases">
        <title>Ahniella affigens gen. nov., sp. nov., a gammaproteobacterium isolated from sandy soil near a stream.</title>
        <authorList>
            <person name="Ko Y."/>
            <person name="Kim J.-H."/>
        </authorList>
    </citation>
    <scope>NUCLEOTIDE SEQUENCE [LARGE SCALE GENOMIC DNA]</scope>
    <source>
        <strain evidence="1 2">D13</strain>
    </source>
</reference>
<dbReference type="EMBL" id="CP027860">
    <property type="protein sequence ID" value="AVP97709.1"/>
    <property type="molecule type" value="Genomic_DNA"/>
</dbReference>
<dbReference type="Proteomes" id="UP000241074">
    <property type="component" value="Chromosome"/>
</dbReference>
<dbReference type="KEGG" id="xba:C7S18_11090"/>
<dbReference type="PANTHER" id="PTHR22939:SF129">
    <property type="entry name" value="SERINE PROTEASE HTRA2, MITOCHONDRIAL"/>
    <property type="match status" value="1"/>
</dbReference>
<dbReference type="GO" id="GO:0006508">
    <property type="term" value="P:proteolysis"/>
    <property type="evidence" value="ECO:0007669"/>
    <property type="project" value="InterPro"/>
</dbReference>
<keyword evidence="2" id="KW-1185">Reference proteome</keyword>
<accession>A0A2P1PS82</accession>
<dbReference type="Pfam" id="PF13365">
    <property type="entry name" value="Trypsin_2"/>
    <property type="match status" value="1"/>
</dbReference>
<evidence type="ECO:0000313" key="1">
    <source>
        <dbReference type="EMBL" id="AVP97709.1"/>
    </source>
</evidence>
<dbReference type="Gene3D" id="3.30.1460.10">
    <property type="match status" value="1"/>
</dbReference>
<gene>
    <name evidence="1" type="ORF">C7S18_11090</name>
</gene>
<organism evidence="1 2">
    <name type="scientific">Ahniella affigens</name>
    <dbReference type="NCBI Taxonomy" id="2021234"/>
    <lineage>
        <taxon>Bacteria</taxon>
        <taxon>Pseudomonadati</taxon>
        <taxon>Pseudomonadota</taxon>
        <taxon>Gammaproteobacteria</taxon>
        <taxon>Lysobacterales</taxon>
        <taxon>Rhodanobacteraceae</taxon>
        <taxon>Ahniella</taxon>
    </lineage>
</organism>
<dbReference type="InterPro" id="IPR001940">
    <property type="entry name" value="Peptidase_S1C"/>
</dbReference>
<evidence type="ECO:0008006" key="3">
    <source>
        <dbReference type="Google" id="ProtNLM"/>
    </source>
</evidence>
<sequence>MSRRMPNKIESLGVYQVYTGTGTGSGWLIDERHLLTNCHVVQPFRDVAIELRNRTRIRATVRRLHPYRDLAIVELSEPLDGTVLALGDDSKLKPKQSVHILGFPIGLPLSVTEGVISHPHQRFDNQYYVQTDAAINPGNSGGPILDDERRIIAVTTCKLDADSVGFGIPVNDVRKFIGEFREQSVPFGVQCPVCEVLITKAQRYCQQCGSNLETQHHFADYFSDVETDPLAHFVETALTRAGIDPVIARHGHQNWSCHAGTAPIKAWCCCSEHLNFSSPMVETPTRGVDELFGYLLDEEHAPFSFDLDGSIVRMNCVIHTTDVFSTRDREHLIERVGEFIRRADKVDGHLVNHFGCVPAPDSQMQSGH</sequence>
<protein>
    <recommendedName>
        <fullName evidence="3">Serine protease</fullName>
    </recommendedName>
</protein>
<dbReference type="SUPFAM" id="SSF50494">
    <property type="entry name" value="Trypsin-like serine proteases"/>
    <property type="match status" value="1"/>
</dbReference>
<dbReference type="RefSeq" id="WP_106891629.1">
    <property type="nucleotide sequence ID" value="NZ_CP027860.1"/>
</dbReference>
<dbReference type="AlphaFoldDB" id="A0A2P1PS82"/>
<name>A0A2P1PS82_9GAMM</name>
<dbReference type="InterPro" id="IPR009003">
    <property type="entry name" value="Peptidase_S1_PA"/>
</dbReference>